<protein>
    <submittedName>
        <fullName evidence="1">Uncharacterized protein</fullName>
    </submittedName>
</protein>
<comment type="caution">
    <text evidence="1">The sequence shown here is derived from an EMBL/GenBank/DDBJ whole genome shotgun (WGS) entry which is preliminary data.</text>
</comment>
<sequence length="45" mass="4777">MFATTVGFFVPGTPPSTRWLVAAEPGGHQLIREGRRPAQALAPTS</sequence>
<evidence type="ECO:0000313" key="2">
    <source>
        <dbReference type="Proteomes" id="UP001549076"/>
    </source>
</evidence>
<dbReference type="EMBL" id="JBEPML010000030">
    <property type="protein sequence ID" value="MET3794832.1"/>
    <property type="molecule type" value="Genomic_DNA"/>
</dbReference>
<organism evidence="1 2">
    <name type="scientific">Aquamicrobium terrae</name>
    <dbReference type="NCBI Taxonomy" id="1324945"/>
    <lineage>
        <taxon>Bacteria</taxon>
        <taxon>Pseudomonadati</taxon>
        <taxon>Pseudomonadota</taxon>
        <taxon>Alphaproteobacteria</taxon>
        <taxon>Hyphomicrobiales</taxon>
        <taxon>Phyllobacteriaceae</taxon>
        <taxon>Aquamicrobium</taxon>
    </lineage>
</organism>
<proteinExistence type="predicted"/>
<dbReference type="Proteomes" id="UP001549076">
    <property type="component" value="Unassembled WGS sequence"/>
</dbReference>
<accession>A0ABV2N7M8</accession>
<evidence type="ECO:0000313" key="1">
    <source>
        <dbReference type="EMBL" id="MET3794832.1"/>
    </source>
</evidence>
<keyword evidence="2" id="KW-1185">Reference proteome</keyword>
<gene>
    <name evidence="1" type="ORF">ABID37_005072</name>
</gene>
<reference evidence="1 2" key="1">
    <citation type="submission" date="2024-06" db="EMBL/GenBank/DDBJ databases">
        <title>Genomic Encyclopedia of Type Strains, Phase IV (KMG-IV): sequencing the most valuable type-strain genomes for metagenomic binning, comparative biology and taxonomic classification.</title>
        <authorList>
            <person name="Goeker M."/>
        </authorList>
    </citation>
    <scope>NUCLEOTIDE SEQUENCE [LARGE SCALE GENOMIC DNA]</scope>
    <source>
        <strain evidence="1 2">DSM 27865</strain>
    </source>
</reference>
<name>A0ABV2N7M8_9HYPH</name>